<evidence type="ECO:0000313" key="3">
    <source>
        <dbReference type="EMBL" id="KAK0479104.1"/>
    </source>
</evidence>
<keyword evidence="2" id="KW-0472">Membrane</keyword>
<keyword evidence="2" id="KW-1133">Transmembrane helix</keyword>
<gene>
    <name evidence="3" type="ORF">EDD18DRAFT_1207891</name>
</gene>
<evidence type="ECO:0000256" key="2">
    <source>
        <dbReference type="SAM" id="Phobius"/>
    </source>
</evidence>
<evidence type="ECO:0000313" key="4">
    <source>
        <dbReference type="Proteomes" id="UP001175228"/>
    </source>
</evidence>
<accession>A0AA39P8K8</accession>
<dbReference type="AlphaFoldDB" id="A0AA39P8K8"/>
<dbReference type="EMBL" id="JAUEPU010000091">
    <property type="protein sequence ID" value="KAK0479104.1"/>
    <property type="molecule type" value="Genomic_DNA"/>
</dbReference>
<feature type="region of interest" description="Disordered" evidence="1">
    <location>
        <begin position="1"/>
        <end position="31"/>
    </location>
</feature>
<protein>
    <submittedName>
        <fullName evidence="3">Uncharacterized protein</fullName>
    </submittedName>
</protein>
<keyword evidence="4" id="KW-1185">Reference proteome</keyword>
<evidence type="ECO:0000256" key="1">
    <source>
        <dbReference type="SAM" id="MobiDB-lite"/>
    </source>
</evidence>
<keyword evidence="2" id="KW-0812">Transmembrane</keyword>
<dbReference type="Proteomes" id="UP001175228">
    <property type="component" value="Unassembled WGS sequence"/>
</dbReference>
<reference evidence="3" key="1">
    <citation type="submission" date="2023-06" db="EMBL/GenBank/DDBJ databases">
        <authorList>
            <consortium name="Lawrence Berkeley National Laboratory"/>
            <person name="Ahrendt S."/>
            <person name="Sahu N."/>
            <person name="Indic B."/>
            <person name="Wong-Bajracharya J."/>
            <person name="Merenyi Z."/>
            <person name="Ke H.-M."/>
            <person name="Monk M."/>
            <person name="Kocsube S."/>
            <person name="Drula E."/>
            <person name="Lipzen A."/>
            <person name="Balint B."/>
            <person name="Henrissat B."/>
            <person name="Andreopoulos B."/>
            <person name="Martin F.M."/>
            <person name="Harder C.B."/>
            <person name="Rigling D."/>
            <person name="Ford K.L."/>
            <person name="Foster G.D."/>
            <person name="Pangilinan J."/>
            <person name="Papanicolaou A."/>
            <person name="Barry K."/>
            <person name="LaButti K."/>
            <person name="Viragh M."/>
            <person name="Koriabine M."/>
            <person name="Yan M."/>
            <person name="Riley R."/>
            <person name="Champramary S."/>
            <person name="Plett K.L."/>
            <person name="Tsai I.J."/>
            <person name="Slot J."/>
            <person name="Sipos G."/>
            <person name="Plett J."/>
            <person name="Nagy L.G."/>
            <person name="Grigoriev I.V."/>
        </authorList>
    </citation>
    <scope>NUCLEOTIDE SEQUENCE</scope>
    <source>
        <strain evidence="3">HWK02</strain>
    </source>
</reference>
<feature type="transmembrane region" description="Helical" evidence="2">
    <location>
        <begin position="87"/>
        <end position="106"/>
    </location>
</feature>
<feature type="transmembrane region" description="Helical" evidence="2">
    <location>
        <begin position="49"/>
        <end position="67"/>
    </location>
</feature>
<organism evidence="3 4">
    <name type="scientific">Armillaria luteobubalina</name>
    <dbReference type="NCBI Taxonomy" id="153913"/>
    <lineage>
        <taxon>Eukaryota</taxon>
        <taxon>Fungi</taxon>
        <taxon>Dikarya</taxon>
        <taxon>Basidiomycota</taxon>
        <taxon>Agaricomycotina</taxon>
        <taxon>Agaricomycetes</taxon>
        <taxon>Agaricomycetidae</taxon>
        <taxon>Agaricales</taxon>
        <taxon>Marasmiineae</taxon>
        <taxon>Physalacriaceae</taxon>
        <taxon>Armillaria</taxon>
    </lineage>
</organism>
<proteinExistence type="predicted"/>
<sequence>MTHSKSQPPPGNSNTISSGSRLGPPLPYREDIERGVNETSPLHPGRLRFFLFFAHIFLYFVLQRILLGTRFQGKSRMLITLHQGRQLALQTILEFSIIAVVFTLYLQEKMEH</sequence>
<feature type="compositionally biased region" description="Polar residues" evidence="1">
    <location>
        <begin position="1"/>
        <end position="20"/>
    </location>
</feature>
<name>A0AA39P8K8_9AGAR</name>
<comment type="caution">
    <text evidence="3">The sequence shown here is derived from an EMBL/GenBank/DDBJ whole genome shotgun (WGS) entry which is preliminary data.</text>
</comment>